<organism evidence="3 4">
    <name type="scientific">Algoriphagus halophytocola</name>
    <dbReference type="NCBI Taxonomy" id="2991499"/>
    <lineage>
        <taxon>Bacteria</taxon>
        <taxon>Pseudomonadati</taxon>
        <taxon>Bacteroidota</taxon>
        <taxon>Cytophagia</taxon>
        <taxon>Cytophagales</taxon>
        <taxon>Cyclobacteriaceae</taxon>
        <taxon>Algoriphagus</taxon>
    </lineage>
</organism>
<protein>
    <submittedName>
        <fullName evidence="3">PorT family protein</fullName>
    </submittedName>
</protein>
<keyword evidence="1" id="KW-0732">Signal</keyword>
<sequence>MKKIYTFLLAFGLIQGAAFAQDSLQVAKKPKTPIGGRPNIPSDLKIEFGFNQLNNRSEDIGLNFFGSRTFNVYYQYPFPIFGENSGYTIDLGIGIGSDKYAFKDDQTLYNVPELGPESSELKDIRDVLGDDIQINKNVVATNYIDIPIDFTYHANKNNYTKGFTMSVGAKVGYLYESHTKVKYENSDGLKRKVKDSQNYGFEKFRYGISLKAGTPGFYVWGYYGLNKVFQEGLGPNATEANQINFGVAVNLF</sequence>
<dbReference type="Proteomes" id="UP001163156">
    <property type="component" value="Chromosome"/>
</dbReference>
<name>A0ABY6ML03_9BACT</name>
<dbReference type="Pfam" id="PF13568">
    <property type="entry name" value="OMP_b-brl_2"/>
    <property type="match status" value="1"/>
</dbReference>
<feature type="domain" description="Outer membrane protein beta-barrel" evidence="2">
    <location>
        <begin position="40"/>
        <end position="230"/>
    </location>
</feature>
<dbReference type="InterPro" id="IPR025665">
    <property type="entry name" value="Beta-barrel_OMP_2"/>
</dbReference>
<feature type="signal peptide" evidence="1">
    <location>
        <begin position="1"/>
        <end position="20"/>
    </location>
</feature>
<dbReference type="EMBL" id="CP110226">
    <property type="protein sequence ID" value="UZD24455.1"/>
    <property type="molecule type" value="Genomic_DNA"/>
</dbReference>
<evidence type="ECO:0000259" key="2">
    <source>
        <dbReference type="Pfam" id="PF13568"/>
    </source>
</evidence>
<feature type="chain" id="PRO_5046958722" evidence="1">
    <location>
        <begin position="21"/>
        <end position="252"/>
    </location>
</feature>
<evidence type="ECO:0000313" key="4">
    <source>
        <dbReference type="Proteomes" id="UP001163156"/>
    </source>
</evidence>
<evidence type="ECO:0000256" key="1">
    <source>
        <dbReference type="SAM" id="SignalP"/>
    </source>
</evidence>
<accession>A0ABY6ML03</accession>
<proteinExistence type="predicted"/>
<gene>
    <name evidence="3" type="ORF">OM944_08120</name>
</gene>
<evidence type="ECO:0000313" key="3">
    <source>
        <dbReference type="EMBL" id="UZD24455.1"/>
    </source>
</evidence>
<reference evidence="3" key="1">
    <citation type="submission" date="2022-10" db="EMBL/GenBank/DDBJ databases">
        <title>Algoriphagus sp. a novel bacteria isolate from halophytes salicornia europaea.</title>
        <authorList>
            <person name="Peng Y."/>
            <person name="Jiang L."/>
            <person name="Lee J."/>
        </authorList>
    </citation>
    <scope>NUCLEOTIDE SEQUENCE</scope>
    <source>
        <strain evidence="3">TR-M5</strain>
    </source>
</reference>
<keyword evidence="4" id="KW-1185">Reference proteome</keyword>
<dbReference type="RefSeq" id="WP_264811167.1">
    <property type="nucleotide sequence ID" value="NZ_CP110226.1"/>
</dbReference>